<dbReference type="AlphaFoldDB" id="A0A6L2PH59"/>
<name>A0A6L2PH59_COPFO</name>
<sequence length="73" mass="7719">MTELGLNVTPDSCHSCVLLSSTGTSALLAFRLLRVQPGGCVQFLLFATDAVAPKNCYSTGPVQESIPPPGRRQ</sequence>
<dbReference type="InParanoid" id="A0A6L2PH59"/>
<organism evidence="1 2">
    <name type="scientific">Coptotermes formosanus</name>
    <name type="common">Formosan subterranean termite</name>
    <dbReference type="NCBI Taxonomy" id="36987"/>
    <lineage>
        <taxon>Eukaryota</taxon>
        <taxon>Metazoa</taxon>
        <taxon>Ecdysozoa</taxon>
        <taxon>Arthropoda</taxon>
        <taxon>Hexapoda</taxon>
        <taxon>Insecta</taxon>
        <taxon>Pterygota</taxon>
        <taxon>Neoptera</taxon>
        <taxon>Polyneoptera</taxon>
        <taxon>Dictyoptera</taxon>
        <taxon>Blattodea</taxon>
        <taxon>Blattoidea</taxon>
        <taxon>Termitoidae</taxon>
        <taxon>Rhinotermitidae</taxon>
        <taxon>Coptotermes</taxon>
    </lineage>
</organism>
<comment type="caution">
    <text evidence="1">The sequence shown here is derived from an EMBL/GenBank/DDBJ whole genome shotgun (WGS) entry which is preliminary data.</text>
</comment>
<reference evidence="2" key="1">
    <citation type="submission" date="2020-01" db="EMBL/GenBank/DDBJ databases">
        <title>Draft genome sequence of the Termite Coptotermes fromosanus.</title>
        <authorList>
            <person name="Itakura S."/>
            <person name="Yosikawa Y."/>
            <person name="Umezawa K."/>
        </authorList>
    </citation>
    <scope>NUCLEOTIDE SEQUENCE [LARGE SCALE GENOMIC DNA]</scope>
</reference>
<dbReference type="Proteomes" id="UP000502823">
    <property type="component" value="Unassembled WGS sequence"/>
</dbReference>
<accession>A0A6L2PH59</accession>
<evidence type="ECO:0000313" key="2">
    <source>
        <dbReference type="Proteomes" id="UP000502823"/>
    </source>
</evidence>
<evidence type="ECO:0000313" key="1">
    <source>
        <dbReference type="EMBL" id="GFG31889.1"/>
    </source>
</evidence>
<protein>
    <submittedName>
        <fullName evidence="1">Uncharacterized protein</fullName>
    </submittedName>
</protein>
<gene>
    <name evidence="1" type="ORF">Cfor_10241</name>
</gene>
<proteinExistence type="predicted"/>
<keyword evidence="2" id="KW-1185">Reference proteome</keyword>
<dbReference type="EMBL" id="BLKM01004603">
    <property type="protein sequence ID" value="GFG31889.1"/>
    <property type="molecule type" value="Genomic_DNA"/>
</dbReference>